<evidence type="ECO:0000313" key="2">
    <source>
        <dbReference type="EMBL" id="CAG2197979.1"/>
    </source>
</evidence>
<evidence type="ECO:0000313" key="3">
    <source>
        <dbReference type="Proteomes" id="UP000683360"/>
    </source>
</evidence>
<sequence>MIQSDVQALVEHLHLTNEIDKTTYKFLRQGFQNNKCGRLYFLPKVHKLSGSIINNLENIHNRITIKIPGRPIISQCGSPTELIGRLLDYFLQPVVKRQNTYTRDTTQILQVIENTVCPHDIILCTYDLGSMYTNMYYNELISAIENAYTDMRQSDYEIPLINKNYLINILKLVLYTNEFEFAGNHFVQRIGCSMGAVPSPSICDVRAYTFISSILEKFPFNKQVILHKRFRDDGLILFSGKLEQLKVLFDIANSEHELLKFTFEYSKTSVNFLDVTIYKGDRFQSTNILDTKSYIKKTETYQFLHRTSAHPIGTFKGFVKGETLRHLRLNSNQSNLEKVIKHFESKLLERGYSSNEIHNCINSALNTKRENAMKYKKKYNNKGTPLTMVTKYHPSIRKLSSVLRKHWSIILNDPTGCKLFSRPPIIAYKRNKNMSDIITSAVVKVNQLT</sequence>
<reference evidence="2" key="1">
    <citation type="submission" date="2021-03" db="EMBL/GenBank/DDBJ databases">
        <authorList>
            <person name="Bekaert M."/>
        </authorList>
    </citation>
    <scope>NUCLEOTIDE SEQUENCE</scope>
</reference>
<protein>
    <recommendedName>
        <fullName evidence="1">Helix-turn-helix domain-containing protein</fullName>
    </recommendedName>
</protein>
<feature type="domain" description="Helix-turn-helix" evidence="1">
    <location>
        <begin position="302"/>
        <end position="362"/>
    </location>
</feature>
<dbReference type="OrthoDB" id="6131042at2759"/>
<dbReference type="Pfam" id="PF26215">
    <property type="entry name" value="HTH_animal"/>
    <property type="match status" value="1"/>
</dbReference>
<keyword evidence="3" id="KW-1185">Reference proteome</keyword>
<accession>A0A8S3QMM5</accession>
<dbReference type="PANTHER" id="PTHR21301">
    <property type="entry name" value="REVERSE TRANSCRIPTASE"/>
    <property type="match status" value="1"/>
</dbReference>
<dbReference type="InterPro" id="IPR058912">
    <property type="entry name" value="HTH_animal"/>
</dbReference>
<dbReference type="AlphaFoldDB" id="A0A8S3QMM5"/>
<dbReference type="PANTHER" id="PTHR21301:SF12">
    <property type="match status" value="1"/>
</dbReference>
<proteinExistence type="predicted"/>
<comment type="caution">
    <text evidence="2">The sequence shown here is derived from an EMBL/GenBank/DDBJ whole genome shotgun (WGS) entry which is preliminary data.</text>
</comment>
<dbReference type="EMBL" id="CAJPWZ010000659">
    <property type="protein sequence ID" value="CAG2197979.1"/>
    <property type="molecule type" value="Genomic_DNA"/>
</dbReference>
<organism evidence="2 3">
    <name type="scientific">Mytilus edulis</name>
    <name type="common">Blue mussel</name>
    <dbReference type="NCBI Taxonomy" id="6550"/>
    <lineage>
        <taxon>Eukaryota</taxon>
        <taxon>Metazoa</taxon>
        <taxon>Spiralia</taxon>
        <taxon>Lophotrochozoa</taxon>
        <taxon>Mollusca</taxon>
        <taxon>Bivalvia</taxon>
        <taxon>Autobranchia</taxon>
        <taxon>Pteriomorphia</taxon>
        <taxon>Mytilida</taxon>
        <taxon>Mytiloidea</taxon>
        <taxon>Mytilidae</taxon>
        <taxon>Mytilinae</taxon>
        <taxon>Mytilus</taxon>
    </lineage>
</organism>
<gene>
    <name evidence="2" type="ORF">MEDL_12762</name>
</gene>
<dbReference type="Proteomes" id="UP000683360">
    <property type="component" value="Unassembled WGS sequence"/>
</dbReference>
<name>A0A8S3QMM5_MYTED</name>
<evidence type="ECO:0000259" key="1">
    <source>
        <dbReference type="Pfam" id="PF26215"/>
    </source>
</evidence>